<evidence type="ECO:0000313" key="1">
    <source>
        <dbReference type="EMBL" id="SUC39792.1"/>
    </source>
</evidence>
<sequence length="131" mass="14535">MVDPKTELVSSLRFWAGYSWMDNTGGTGAVRPDQVKLKLDKESYLPGEKVKLNIAAPHPGKGYVLLESSDGPLWWQEIDVPEKGLDVEVPINKELGKTRFIFDFGGGKTGGYIQTSDGKTCSRYFAFTTTR</sequence>
<dbReference type="AlphaFoldDB" id="A0A379GFR8"/>
<accession>A0A379GFR8</accession>
<dbReference type="PANTHER" id="PTHR40094:SF1">
    <property type="entry name" value="UBIQUITIN DOMAIN-CONTAINING PROTEIN"/>
    <property type="match status" value="1"/>
</dbReference>
<dbReference type="InterPro" id="IPR051802">
    <property type="entry name" value="YfhM-like"/>
</dbReference>
<reference evidence="1 2" key="1">
    <citation type="submission" date="2018-06" db="EMBL/GenBank/DDBJ databases">
        <authorList>
            <consortium name="Pathogen Informatics"/>
            <person name="Doyle S."/>
        </authorList>
    </citation>
    <scope>NUCLEOTIDE SEQUENCE [LARGE SCALE GENOMIC DNA]</scope>
    <source>
        <strain evidence="1 2">NCTC11938</strain>
    </source>
</reference>
<name>A0A379GFR8_PROMI</name>
<gene>
    <name evidence="1" type="ORF">NCTC11938_04057</name>
</gene>
<protein>
    <submittedName>
        <fullName evidence="1">Alpha-2-macroglobulin-like lipoprotein (Endopeptidase inhibitor)</fullName>
    </submittedName>
</protein>
<organism evidence="1 2">
    <name type="scientific">Proteus mirabilis</name>
    <dbReference type="NCBI Taxonomy" id="584"/>
    <lineage>
        <taxon>Bacteria</taxon>
        <taxon>Pseudomonadati</taxon>
        <taxon>Pseudomonadota</taxon>
        <taxon>Gammaproteobacteria</taxon>
        <taxon>Enterobacterales</taxon>
        <taxon>Morganellaceae</taxon>
        <taxon>Proteus</taxon>
    </lineage>
</organism>
<evidence type="ECO:0000313" key="2">
    <source>
        <dbReference type="Proteomes" id="UP000254191"/>
    </source>
</evidence>
<proteinExistence type="predicted"/>
<dbReference type="EMBL" id="UGTS01000006">
    <property type="protein sequence ID" value="SUC39792.1"/>
    <property type="molecule type" value="Genomic_DNA"/>
</dbReference>
<dbReference type="PANTHER" id="PTHR40094">
    <property type="entry name" value="ALPHA-2-MACROGLOBULIN HOMOLOG"/>
    <property type="match status" value="1"/>
</dbReference>
<dbReference type="Proteomes" id="UP000254191">
    <property type="component" value="Unassembled WGS sequence"/>
</dbReference>
<dbReference type="GO" id="GO:0004866">
    <property type="term" value="F:endopeptidase inhibitor activity"/>
    <property type="evidence" value="ECO:0007669"/>
    <property type="project" value="TreeGrafter"/>
</dbReference>
<keyword evidence="1" id="KW-0449">Lipoprotein</keyword>